<evidence type="ECO:0000259" key="2">
    <source>
        <dbReference type="Pfam" id="PF01498"/>
    </source>
</evidence>
<comment type="caution">
    <text evidence="3">The sequence shown here is derived from an EMBL/GenBank/DDBJ whole genome shotgun (WGS) entry which is preliminary data.</text>
</comment>
<feature type="non-terminal residue" evidence="3">
    <location>
        <position position="1"/>
    </location>
</feature>
<gene>
    <name evidence="3" type="ORF">FWILDA_LOCUS16246</name>
</gene>
<dbReference type="SUPFAM" id="SSF46689">
    <property type="entry name" value="Homeodomain-like"/>
    <property type="match status" value="1"/>
</dbReference>
<evidence type="ECO:0000313" key="3">
    <source>
        <dbReference type="EMBL" id="CAI2193778.1"/>
    </source>
</evidence>
<keyword evidence="4" id="KW-1185">Reference proteome</keyword>
<proteinExistence type="predicted"/>
<feature type="region of interest" description="Disordered" evidence="1">
    <location>
        <begin position="23"/>
        <end position="45"/>
    </location>
</feature>
<dbReference type="AlphaFoldDB" id="A0A9W4T5Z5"/>
<evidence type="ECO:0000313" key="4">
    <source>
        <dbReference type="Proteomes" id="UP001153678"/>
    </source>
</evidence>
<dbReference type="InterPro" id="IPR009057">
    <property type="entry name" value="Homeodomain-like_sf"/>
</dbReference>
<dbReference type="GO" id="GO:0006313">
    <property type="term" value="P:DNA transposition"/>
    <property type="evidence" value="ECO:0007669"/>
    <property type="project" value="InterPro"/>
</dbReference>
<name>A0A9W4T5Z5_9GLOM</name>
<accession>A0A9W4T5Z5</accession>
<dbReference type="Proteomes" id="UP001153678">
    <property type="component" value="Unassembled WGS sequence"/>
</dbReference>
<organism evidence="3 4">
    <name type="scientific">Funneliformis geosporum</name>
    <dbReference type="NCBI Taxonomy" id="1117311"/>
    <lineage>
        <taxon>Eukaryota</taxon>
        <taxon>Fungi</taxon>
        <taxon>Fungi incertae sedis</taxon>
        <taxon>Mucoromycota</taxon>
        <taxon>Glomeromycotina</taxon>
        <taxon>Glomeromycetes</taxon>
        <taxon>Glomerales</taxon>
        <taxon>Glomeraceae</taxon>
        <taxon>Funneliformis</taxon>
    </lineage>
</organism>
<feature type="domain" description="Transposase Tc1-like" evidence="2">
    <location>
        <begin position="44"/>
        <end position="104"/>
    </location>
</feature>
<dbReference type="Pfam" id="PF01498">
    <property type="entry name" value="HTH_Tnp_Tc3_2"/>
    <property type="match status" value="1"/>
</dbReference>
<dbReference type="OrthoDB" id="2429547at2759"/>
<dbReference type="EMBL" id="CAMKVN010010008">
    <property type="protein sequence ID" value="CAI2193778.1"/>
    <property type="molecule type" value="Genomic_DNA"/>
</dbReference>
<dbReference type="GO" id="GO:0003677">
    <property type="term" value="F:DNA binding"/>
    <property type="evidence" value="ECO:0007669"/>
    <property type="project" value="InterPro"/>
</dbReference>
<reference evidence="3" key="1">
    <citation type="submission" date="2022-08" db="EMBL/GenBank/DDBJ databases">
        <authorList>
            <person name="Kallberg Y."/>
            <person name="Tangrot J."/>
            <person name="Rosling A."/>
        </authorList>
    </citation>
    <scope>NUCLEOTIDE SEQUENCE</scope>
    <source>
        <strain evidence="3">Wild A</strain>
    </source>
</reference>
<protein>
    <submittedName>
        <fullName evidence="3">16811_t:CDS:1</fullName>
    </submittedName>
</protein>
<dbReference type="InterPro" id="IPR002492">
    <property type="entry name" value="Transposase_Tc1-like"/>
</dbReference>
<dbReference type="GO" id="GO:0015074">
    <property type="term" value="P:DNA integration"/>
    <property type="evidence" value="ECO:0007669"/>
    <property type="project" value="InterPro"/>
</dbReference>
<sequence length="106" mass="12402">SKISSNFKIPPSTVYNTINCYKKTGSSHPNKHSERPNVLSNRGKRSLQRIVYKDRFSSLGEITNKLNNDFSTNYHSNTIRKYLYKMKLINCISRKKPLLTKKHRID</sequence>
<evidence type="ECO:0000256" key="1">
    <source>
        <dbReference type="SAM" id="MobiDB-lite"/>
    </source>
</evidence>